<evidence type="ECO:0008006" key="5">
    <source>
        <dbReference type="Google" id="ProtNLM"/>
    </source>
</evidence>
<evidence type="ECO:0000313" key="3">
    <source>
        <dbReference type="EMBL" id="CAD8210041.1"/>
    </source>
</evidence>
<feature type="transmembrane region" description="Helical" evidence="2">
    <location>
        <begin position="66"/>
        <end position="89"/>
    </location>
</feature>
<evidence type="ECO:0000313" key="4">
    <source>
        <dbReference type="Proteomes" id="UP000689195"/>
    </source>
</evidence>
<dbReference type="AlphaFoldDB" id="A0A8S1Y8W1"/>
<dbReference type="OrthoDB" id="304111at2759"/>
<feature type="transmembrane region" description="Helical" evidence="2">
    <location>
        <begin position="319"/>
        <end position="336"/>
    </location>
</feature>
<keyword evidence="4" id="KW-1185">Reference proteome</keyword>
<name>A0A8S1Y8W1_9CILI</name>
<evidence type="ECO:0000256" key="2">
    <source>
        <dbReference type="SAM" id="Phobius"/>
    </source>
</evidence>
<proteinExistence type="predicted"/>
<feature type="transmembrane region" description="Helical" evidence="2">
    <location>
        <begin position="342"/>
        <end position="360"/>
    </location>
</feature>
<feature type="transmembrane region" description="Helical" evidence="2">
    <location>
        <begin position="253"/>
        <end position="270"/>
    </location>
</feature>
<gene>
    <name evidence="3" type="ORF">PPENT_87.1.T1570080</name>
</gene>
<keyword evidence="2" id="KW-0472">Membrane</keyword>
<sequence length="399" mass="46641">MQQSADPHYFEMSNYPNNVHQTDPMMNPIVPQANLPTQINSPNGSDPDSQISTRKSFLFQYYVKQIIQLIGITLIYGINQIGSFSSIYLSEVDREWWGSSYTYEKFLQYDKHDASRQEYLNWMEERRREFMDYEFNWVYYFILALTVFFTLFVAFARNYRCLAQKQSICLLIQTVLIGFVVGGISSGYRQNWQHQGTVFYILFSLIGLIVNAIFNLVLIKINKIQIYGKLSKIFTYFFFGLNFLIAFREYYRVEGLPILEFVVLYSFFYFDHLNKSLLIQPSELPSTINIFDLLSNIQTELNSNQFKPNQNFILINKKILLIVSIGFGLVLLELFGYLISTFVFIIITILSVLTIISFVVPTQVAQQTLEIEDTSIAVMMTYLDMLCPIQNIIRHIKKI</sequence>
<feature type="compositionally biased region" description="Polar residues" evidence="1">
    <location>
        <begin position="34"/>
        <end position="49"/>
    </location>
</feature>
<feature type="transmembrane region" description="Helical" evidence="2">
    <location>
        <begin position="137"/>
        <end position="156"/>
    </location>
</feature>
<dbReference type="Proteomes" id="UP000689195">
    <property type="component" value="Unassembled WGS sequence"/>
</dbReference>
<keyword evidence="2" id="KW-0812">Transmembrane</keyword>
<evidence type="ECO:0000256" key="1">
    <source>
        <dbReference type="SAM" id="MobiDB-lite"/>
    </source>
</evidence>
<feature type="transmembrane region" description="Helical" evidence="2">
    <location>
        <begin position="230"/>
        <end position="247"/>
    </location>
</feature>
<reference evidence="3" key="1">
    <citation type="submission" date="2021-01" db="EMBL/GenBank/DDBJ databases">
        <authorList>
            <consortium name="Genoscope - CEA"/>
            <person name="William W."/>
        </authorList>
    </citation>
    <scope>NUCLEOTIDE SEQUENCE</scope>
</reference>
<comment type="caution">
    <text evidence="3">The sequence shown here is derived from an EMBL/GenBank/DDBJ whole genome shotgun (WGS) entry which is preliminary data.</text>
</comment>
<feature type="transmembrane region" description="Helical" evidence="2">
    <location>
        <begin position="168"/>
        <end position="186"/>
    </location>
</feature>
<feature type="region of interest" description="Disordered" evidence="1">
    <location>
        <begin position="21"/>
        <end position="49"/>
    </location>
</feature>
<dbReference type="EMBL" id="CAJJDO010000157">
    <property type="protein sequence ID" value="CAD8210041.1"/>
    <property type="molecule type" value="Genomic_DNA"/>
</dbReference>
<accession>A0A8S1Y8W1</accession>
<protein>
    <recommendedName>
        <fullName evidence="5">Transmembrane protein</fullName>
    </recommendedName>
</protein>
<feature type="transmembrane region" description="Helical" evidence="2">
    <location>
        <begin position="198"/>
        <end position="218"/>
    </location>
</feature>
<keyword evidence="2" id="KW-1133">Transmembrane helix</keyword>
<organism evidence="3 4">
    <name type="scientific">Paramecium pentaurelia</name>
    <dbReference type="NCBI Taxonomy" id="43138"/>
    <lineage>
        <taxon>Eukaryota</taxon>
        <taxon>Sar</taxon>
        <taxon>Alveolata</taxon>
        <taxon>Ciliophora</taxon>
        <taxon>Intramacronucleata</taxon>
        <taxon>Oligohymenophorea</taxon>
        <taxon>Peniculida</taxon>
        <taxon>Parameciidae</taxon>
        <taxon>Paramecium</taxon>
    </lineage>
</organism>